<dbReference type="EMBL" id="CAJVPW010006784">
    <property type="protein sequence ID" value="CAG8573141.1"/>
    <property type="molecule type" value="Genomic_DNA"/>
</dbReference>
<reference evidence="1" key="1">
    <citation type="submission" date="2021-06" db="EMBL/GenBank/DDBJ databases">
        <authorList>
            <person name="Kallberg Y."/>
            <person name="Tangrot J."/>
            <person name="Rosling A."/>
        </authorList>
    </citation>
    <scope>NUCLEOTIDE SEQUENCE</scope>
    <source>
        <strain evidence="1">28 12/20/2015</strain>
    </source>
</reference>
<comment type="caution">
    <text evidence="1">The sequence shown here is derived from an EMBL/GenBank/DDBJ whole genome shotgun (WGS) entry which is preliminary data.</text>
</comment>
<proteinExistence type="predicted"/>
<gene>
    <name evidence="1" type="ORF">SPELUC_LOCUS6071</name>
</gene>
<accession>A0ACA9M6M4</accession>
<name>A0ACA9M6M4_9GLOM</name>
<feature type="non-terminal residue" evidence="1">
    <location>
        <position position="150"/>
    </location>
</feature>
<protein>
    <submittedName>
        <fullName evidence="1">4690_t:CDS:1</fullName>
    </submittedName>
</protein>
<sequence>MDEYKREKNQNCGGDKSDELSTSKKTDVDIDSLVNELAALKINRVEPEQSHNFKPRICYLCNKERHIMRDCPDRSKDSDQNNKNTKFKNVDVRMVEFTEISPESANEYLKMELLNNDKQYDVRPIGKRKRGNEVAESSEQSNKKGKISEL</sequence>
<dbReference type="Proteomes" id="UP000789366">
    <property type="component" value="Unassembled WGS sequence"/>
</dbReference>
<evidence type="ECO:0000313" key="2">
    <source>
        <dbReference type="Proteomes" id="UP000789366"/>
    </source>
</evidence>
<keyword evidence="2" id="KW-1185">Reference proteome</keyword>
<organism evidence="1 2">
    <name type="scientific">Cetraspora pellucida</name>
    <dbReference type="NCBI Taxonomy" id="1433469"/>
    <lineage>
        <taxon>Eukaryota</taxon>
        <taxon>Fungi</taxon>
        <taxon>Fungi incertae sedis</taxon>
        <taxon>Mucoromycota</taxon>
        <taxon>Glomeromycotina</taxon>
        <taxon>Glomeromycetes</taxon>
        <taxon>Diversisporales</taxon>
        <taxon>Gigasporaceae</taxon>
        <taxon>Cetraspora</taxon>
    </lineage>
</organism>
<evidence type="ECO:0000313" key="1">
    <source>
        <dbReference type="EMBL" id="CAG8573141.1"/>
    </source>
</evidence>